<dbReference type="Proteomes" id="UP001207736">
    <property type="component" value="Unassembled WGS sequence"/>
</dbReference>
<proteinExistence type="predicted"/>
<accession>A0AAV5AQJ9</accession>
<evidence type="ECO:0000313" key="2">
    <source>
        <dbReference type="EMBL" id="GJM52946.1"/>
    </source>
</evidence>
<evidence type="ECO:0000313" key="1">
    <source>
        <dbReference type="EMBL" id="GJM49571.1"/>
    </source>
</evidence>
<dbReference type="RefSeq" id="WP_264845176.1">
    <property type="nucleotide sequence ID" value="NZ_BPMA01000006.1"/>
</dbReference>
<sequence length="86" mass="9819">MKEAEKIITLGKKLPYGAKKEIAKRLGFSEQTIVNFFKTGKARPKNALKIIEITKVIYDESQEIINKQNEILNSLNNRKTNSTPLE</sequence>
<comment type="caution">
    <text evidence="1">The sequence shown here is derived from an EMBL/GenBank/DDBJ whole genome shotgun (WGS) entry which is preliminary data.</text>
</comment>
<protein>
    <recommendedName>
        <fullName evidence="5">HTH cro/C1-type domain-containing protein</fullName>
    </recommendedName>
</protein>
<organism evidence="1 3">
    <name type="scientific">Capnocytophaga catalasegens</name>
    <dbReference type="NCBI Taxonomy" id="1004260"/>
    <lineage>
        <taxon>Bacteria</taxon>
        <taxon>Pseudomonadati</taxon>
        <taxon>Bacteroidota</taxon>
        <taxon>Flavobacteriia</taxon>
        <taxon>Flavobacteriales</taxon>
        <taxon>Flavobacteriaceae</taxon>
        <taxon>Capnocytophaga</taxon>
    </lineage>
</organism>
<gene>
    <name evidence="1" type="ORF">RCZ15_05460</name>
    <name evidence="2" type="ORF">RCZ16_12630</name>
</gene>
<evidence type="ECO:0000313" key="4">
    <source>
        <dbReference type="Proteomes" id="UP001208692"/>
    </source>
</evidence>
<dbReference type="Proteomes" id="UP001208692">
    <property type="component" value="Unassembled WGS sequence"/>
</dbReference>
<keyword evidence="4" id="KW-1185">Reference proteome</keyword>
<dbReference type="EMBL" id="BQKB01000022">
    <property type="protein sequence ID" value="GJM52946.1"/>
    <property type="molecule type" value="Genomic_DNA"/>
</dbReference>
<evidence type="ECO:0000313" key="3">
    <source>
        <dbReference type="Proteomes" id="UP001207736"/>
    </source>
</evidence>
<reference evidence="1 4" key="1">
    <citation type="submission" date="2021-11" db="EMBL/GenBank/DDBJ databases">
        <title>Draft genome sequence of Capnocytophaga sp. strain KC07075 isolated from cat oral cavity.</title>
        <authorList>
            <person name="Suzuki M."/>
            <person name="Imaoka K."/>
            <person name="Kimura M."/>
            <person name="Morikawa S."/>
            <person name="Maeda K."/>
        </authorList>
    </citation>
    <scope>NUCLEOTIDE SEQUENCE</scope>
    <source>
        <strain evidence="1">KC07075</strain>
        <strain evidence="2 4">KC07079</strain>
    </source>
</reference>
<dbReference type="AlphaFoldDB" id="A0AAV5AQJ9"/>
<name>A0AAV5AQJ9_9FLAO</name>
<dbReference type="EMBL" id="BQKA01000011">
    <property type="protein sequence ID" value="GJM49571.1"/>
    <property type="molecule type" value="Genomic_DNA"/>
</dbReference>
<evidence type="ECO:0008006" key="5">
    <source>
        <dbReference type="Google" id="ProtNLM"/>
    </source>
</evidence>